<dbReference type="Pfam" id="PF03328">
    <property type="entry name" value="HpcH_HpaI"/>
    <property type="match status" value="1"/>
</dbReference>
<dbReference type="InterPro" id="IPR040442">
    <property type="entry name" value="Pyrv_kinase-like_dom_sf"/>
</dbReference>
<comment type="cofactor">
    <cofactor evidence="1">
        <name>Mg(2+)</name>
        <dbReference type="ChEBI" id="CHEBI:18420"/>
    </cofactor>
</comment>
<dbReference type="PIRSF" id="PIRSF015582">
    <property type="entry name" value="Cit_lyase_B"/>
    <property type="match status" value="1"/>
</dbReference>
<evidence type="ECO:0000313" key="6">
    <source>
        <dbReference type="Proteomes" id="UP001629230"/>
    </source>
</evidence>
<reference evidence="5 6" key="1">
    <citation type="journal article" date="2024" name="Chem. Sci.">
        <title>Discovery of megapolipeptins by genome mining of a Burkholderiales bacteria collection.</title>
        <authorList>
            <person name="Paulo B.S."/>
            <person name="Recchia M.J.J."/>
            <person name="Lee S."/>
            <person name="Fergusson C.H."/>
            <person name="Romanowski S.B."/>
            <person name="Hernandez A."/>
            <person name="Krull N."/>
            <person name="Liu D.Y."/>
            <person name="Cavanagh H."/>
            <person name="Bos A."/>
            <person name="Gray C.A."/>
            <person name="Murphy B.T."/>
            <person name="Linington R.G."/>
            <person name="Eustaquio A.S."/>
        </authorList>
    </citation>
    <scope>NUCLEOTIDE SEQUENCE [LARGE SCALE GENOMIC DNA]</scope>
    <source>
        <strain evidence="5 6">RL17-350-BIC-A</strain>
    </source>
</reference>
<dbReference type="SUPFAM" id="SSF51621">
    <property type="entry name" value="Phosphoenolpyruvate/pyruvate domain"/>
    <property type="match status" value="1"/>
</dbReference>
<dbReference type="PANTHER" id="PTHR32308">
    <property type="entry name" value="LYASE BETA SUBUNIT, PUTATIVE (AFU_ORTHOLOGUE AFUA_4G13030)-RELATED"/>
    <property type="match status" value="1"/>
</dbReference>
<dbReference type="InterPro" id="IPR015813">
    <property type="entry name" value="Pyrv/PenolPyrv_kinase-like_dom"/>
</dbReference>
<gene>
    <name evidence="5" type="ORF">PQR57_35380</name>
</gene>
<evidence type="ECO:0000259" key="4">
    <source>
        <dbReference type="Pfam" id="PF03328"/>
    </source>
</evidence>
<sequence>MNKDGSIYFKPARTLLFVPGNKESWMEKVVGYSSDAVILDLEDSVPPNMKEAARDTVASKIPVLAAAGVRVFVRINRDGEGYDTHDIRACAVSGLEGLVLPKPDGPEDIQHVSQILNSLDSPNGSSKISLIPTLETARSLYFAYECSLPERVVAVFGAVAKDADGSRSVGYQWTADGAETLHLRSHVVLAARAAGKMPLGGLWQQVRDLDGLRASAQINRNLGMSGEMIIHPSHADVVNQVYSPSPQELSYYRGVVAAYEKALTLGRASVVYEGDHIDLAHVQTARVLLEMDASSQKEARK</sequence>
<dbReference type="RefSeq" id="WP_408180816.1">
    <property type="nucleotide sequence ID" value="NZ_JAQQEZ010000038.1"/>
</dbReference>
<name>A0ABW9B2R9_9BURK</name>
<protein>
    <submittedName>
        <fullName evidence="5">CoA ester lyase</fullName>
    </submittedName>
</protein>
<keyword evidence="5" id="KW-0456">Lyase</keyword>
<evidence type="ECO:0000256" key="3">
    <source>
        <dbReference type="ARBA" id="ARBA00022842"/>
    </source>
</evidence>
<proteinExistence type="predicted"/>
<dbReference type="GO" id="GO:0016829">
    <property type="term" value="F:lyase activity"/>
    <property type="evidence" value="ECO:0007669"/>
    <property type="project" value="UniProtKB-KW"/>
</dbReference>
<feature type="domain" description="HpcH/HpaI aldolase/citrate lyase" evidence="4">
    <location>
        <begin position="13"/>
        <end position="232"/>
    </location>
</feature>
<accession>A0ABW9B2R9</accession>
<dbReference type="Proteomes" id="UP001629230">
    <property type="component" value="Unassembled WGS sequence"/>
</dbReference>
<dbReference type="InterPro" id="IPR011206">
    <property type="entry name" value="Citrate_lyase_beta/mcl1/mcl2"/>
</dbReference>
<evidence type="ECO:0000256" key="1">
    <source>
        <dbReference type="ARBA" id="ARBA00001946"/>
    </source>
</evidence>
<dbReference type="Gene3D" id="3.20.20.60">
    <property type="entry name" value="Phosphoenolpyruvate-binding domains"/>
    <property type="match status" value="1"/>
</dbReference>
<keyword evidence="2" id="KW-0479">Metal-binding</keyword>
<evidence type="ECO:0000313" key="5">
    <source>
        <dbReference type="EMBL" id="MFM0006256.1"/>
    </source>
</evidence>
<keyword evidence="3" id="KW-0460">Magnesium</keyword>
<dbReference type="PANTHER" id="PTHR32308:SF0">
    <property type="entry name" value="HPCH_HPAI ALDOLASE_CITRATE LYASE DOMAIN-CONTAINING PROTEIN"/>
    <property type="match status" value="1"/>
</dbReference>
<dbReference type="EMBL" id="JAQQEZ010000038">
    <property type="protein sequence ID" value="MFM0006256.1"/>
    <property type="molecule type" value="Genomic_DNA"/>
</dbReference>
<dbReference type="InterPro" id="IPR005000">
    <property type="entry name" value="Aldolase/citrate-lyase_domain"/>
</dbReference>
<evidence type="ECO:0000256" key="2">
    <source>
        <dbReference type="ARBA" id="ARBA00022723"/>
    </source>
</evidence>
<organism evidence="5 6">
    <name type="scientific">Paraburkholderia dipogonis</name>
    <dbReference type="NCBI Taxonomy" id="1211383"/>
    <lineage>
        <taxon>Bacteria</taxon>
        <taxon>Pseudomonadati</taxon>
        <taxon>Pseudomonadota</taxon>
        <taxon>Betaproteobacteria</taxon>
        <taxon>Burkholderiales</taxon>
        <taxon>Burkholderiaceae</taxon>
        <taxon>Paraburkholderia</taxon>
    </lineage>
</organism>
<comment type="caution">
    <text evidence="5">The sequence shown here is derived from an EMBL/GenBank/DDBJ whole genome shotgun (WGS) entry which is preliminary data.</text>
</comment>
<keyword evidence="6" id="KW-1185">Reference proteome</keyword>